<reference evidence="2 3" key="1">
    <citation type="submission" date="2019-05" db="EMBL/GenBank/DDBJ databases">
        <title>Another draft genome of Portunus trituberculatus and its Hox gene families provides insights of decapod evolution.</title>
        <authorList>
            <person name="Jeong J.-H."/>
            <person name="Song I."/>
            <person name="Kim S."/>
            <person name="Choi T."/>
            <person name="Kim D."/>
            <person name="Ryu S."/>
            <person name="Kim W."/>
        </authorList>
    </citation>
    <scope>NUCLEOTIDE SEQUENCE [LARGE SCALE GENOMIC DNA]</scope>
    <source>
        <tissue evidence="2">Muscle</tissue>
    </source>
</reference>
<proteinExistence type="predicted"/>
<evidence type="ECO:0000313" key="3">
    <source>
        <dbReference type="Proteomes" id="UP000324222"/>
    </source>
</evidence>
<keyword evidence="3" id="KW-1185">Reference proteome</keyword>
<dbReference type="Proteomes" id="UP000324222">
    <property type="component" value="Unassembled WGS sequence"/>
</dbReference>
<sequence>MLRTSTSYRAEGRGSVAGGAQRHSCRIRQKPIINIKRTGLLLPLLSCNEEEAMALRATGKRYGWPQATHLEIKELDEEDIMMALGHTRWLLLWWLHSCSSPQTRPNMFRKL</sequence>
<gene>
    <name evidence="2" type="ORF">E2C01_046647</name>
</gene>
<organism evidence="2 3">
    <name type="scientific">Portunus trituberculatus</name>
    <name type="common">Swimming crab</name>
    <name type="synonym">Neptunus trituberculatus</name>
    <dbReference type="NCBI Taxonomy" id="210409"/>
    <lineage>
        <taxon>Eukaryota</taxon>
        <taxon>Metazoa</taxon>
        <taxon>Ecdysozoa</taxon>
        <taxon>Arthropoda</taxon>
        <taxon>Crustacea</taxon>
        <taxon>Multicrustacea</taxon>
        <taxon>Malacostraca</taxon>
        <taxon>Eumalacostraca</taxon>
        <taxon>Eucarida</taxon>
        <taxon>Decapoda</taxon>
        <taxon>Pleocyemata</taxon>
        <taxon>Brachyura</taxon>
        <taxon>Eubrachyura</taxon>
        <taxon>Portunoidea</taxon>
        <taxon>Portunidae</taxon>
        <taxon>Portuninae</taxon>
        <taxon>Portunus</taxon>
    </lineage>
</organism>
<protein>
    <submittedName>
        <fullName evidence="2">Uncharacterized protein</fullName>
    </submittedName>
</protein>
<dbReference type="AlphaFoldDB" id="A0A5B7FYD7"/>
<comment type="caution">
    <text evidence="2">The sequence shown here is derived from an EMBL/GenBank/DDBJ whole genome shotgun (WGS) entry which is preliminary data.</text>
</comment>
<evidence type="ECO:0000313" key="2">
    <source>
        <dbReference type="EMBL" id="MPC52770.1"/>
    </source>
</evidence>
<accession>A0A5B7FYD7</accession>
<dbReference type="EMBL" id="VSRR010011135">
    <property type="protein sequence ID" value="MPC52770.1"/>
    <property type="molecule type" value="Genomic_DNA"/>
</dbReference>
<name>A0A5B7FYD7_PORTR</name>
<evidence type="ECO:0000256" key="1">
    <source>
        <dbReference type="SAM" id="MobiDB-lite"/>
    </source>
</evidence>
<feature type="region of interest" description="Disordered" evidence="1">
    <location>
        <begin position="1"/>
        <end position="22"/>
    </location>
</feature>